<dbReference type="Proteomes" id="UP000265566">
    <property type="component" value="Chromosome 3"/>
</dbReference>
<name>A0A396ISN3_MEDTR</name>
<organism evidence="1">
    <name type="scientific">Medicago truncatula</name>
    <name type="common">Barrel medic</name>
    <name type="synonym">Medicago tribuloides</name>
    <dbReference type="NCBI Taxonomy" id="3880"/>
    <lineage>
        <taxon>Eukaryota</taxon>
        <taxon>Viridiplantae</taxon>
        <taxon>Streptophyta</taxon>
        <taxon>Embryophyta</taxon>
        <taxon>Tracheophyta</taxon>
        <taxon>Spermatophyta</taxon>
        <taxon>Magnoliopsida</taxon>
        <taxon>eudicotyledons</taxon>
        <taxon>Gunneridae</taxon>
        <taxon>Pentapetalae</taxon>
        <taxon>rosids</taxon>
        <taxon>fabids</taxon>
        <taxon>Fabales</taxon>
        <taxon>Fabaceae</taxon>
        <taxon>Papilionoideae</taxon>
        <taxon>50 kb inversion clade</taxon>
        <taxon>NPAAA clade</taxon>
        <taxon>Hologalegina</taxon>
        <taxon>IRL clade</taxon>
        <taxon>Trifolieae</taxon>
        <taxon>Medicago</taxon>
    </lineage>
</organism>
<proteinExistence type="predicted"/>
<dbReference type="Gramene" id="rna15697">
    <property type="protein sequence ID" value="RHN67503.1"/>
    <property type="gene ID" value="gene15697"/>
</dbReference>
<protein>
    <submittedName>
        <fullName evidence="1">Uncharacterized protein</fullName>
    </submittedName>
</protein>
<gene>
    <name evidence="1" type="ORF">MtrunA17_Chr3g0103401</name>
</gene>
<accession>A0A396ISN3</accession>
<sequence>MPRSRRCLHVAALNSPLLPLFHPDTLKIAYHCCYYGRSYHHFHLILLHLVACWENSRFPQSLKAKVLNQMN</sequence>
<reference evidence="1" key="1">
    <citation type="journal article" date="2018" name="Nat. Plants">
        <title>Whole-genome landscape of Medicago truncatula symbiotic genes.</title>
        <authorList>
            <person name="Pecrix Y."/>
            <person name="Gamas P."/>
            <person name="Carrere S."/>
        </authorList>
    </citation>
    <scope>NUCLEOTIDE SEQUENCE</scope>
    <source>
        <tissue evidence="1">Leaves</tissue>
    </source>
</reference>
<evidence type="ECO:0000313" key="1">
    <source>
        <dbReference type="EMBL" id="RHN67503.1"/>
    </source>
</evidence>
<dbReference type="AlphaFoldDB" id="A0A396ISN3"/>
<comment type="caution">
    <text evidence="1">The sequence shown here is derived from an EMBL/GenBank/DDBJ whole genome shotgun (WGS) entry which is preliminary data.</text>
</comment>
<dbReference type="EMBL" id="PSQE01000003">
    <property type="protein sequence ID" value="RHN67503.1"/>
    <property type="molecule type" value="Genomic_DNA"/>
</dbReference>